<evidence type="ECO:0000256" key="5">
    <source>
        <dbReference type="SAM" id="MobiDB-lite"/>
    </source>
</evidence>
<dbReference type="AlphaFoldDB" id="A0A4S4N1F5"/>
<dbReference type="InterPro" id="IPR000620">
    <property type="entry name" value="EamA_dom"/>
</dbReference>
<reference evidence="8 9" key="1">
    <citation type="submission" date="2019-02" db="EMBL/GenBank/DDBJ databases">
        <title>Genome sequencing of the rare red list fungi Antrodiella citrinella (Flaviporus citrinellus).</title>
        <authorList>
            <person name="Buettner E."/>
            <person name="Kellner H."/>
        </authorList>
    </citation>
    <scope>NUCLEOTIDE SEQUENCE [LARGE SCALE GENOMIC DNA]</scope>
    <source>
        <strain evidence="8 9">DSM 108506</strain>
    </source>
</reference>
<dbReference type="OrthoDB" id="306876at2759"/>
<keyword evidence="3 6" id="KW-1133">Transmembrane helix</keyword>
<dbReference type="Pfam" id="PF00892">
    <property type="entry name" value="EamA"/>
    <property type="match status" value="2"/>
</dbReference>
<dbReference type="PANTHER" id="PTHR22911:SF6">
    <property type="entry name" value="SOLUTE CARRIER FAMILY 35 MEMBER G1"/>
    <property type="match status" value="1"/>
</dbReference>
<feature type="transmembrane region" description="Helical" evidence="6">
    <location>
        <begin position="195"/>
        <end position="215"/>
    </location>
</feature>
<evidence type="ECO:0000256" key="4">
    <source>
        <dbReference type="ARBA" id="ARBA00023136"/>
    </source>
</evidence>
<dbReference type="GO" id="GO:0016020">
    <property type="term" value="C:membrane"/>
    <property type="evidence" value="ECO:0007669"/>
    <property type="project" value="UniProtKB-SubCell"/>
</dbReference>
<feature type="region of interest" description="Disordered" evidence="5">
    <location>
        <begin position="403"/>
        <end position="443"/>
    </location>
</feature>
<feature type="transmembrane region" description="Helical" evidence="6">
    <location>
        <begin position="245"/>
        <end position="265"/>
    </location>
</feature>
<dbReference type="InterPro" id="IPR037185">
    <property type="entry name" value="EmrE-like"/>
</dbReference>
<dbReference type="PANTHER" id="PTHR22911">
    <property type="entry name" value="ACYL-MALONYL CONDENSING ENZYME-RELATED"/>
    <property type="match status" value="1"/>
</dbReference>
<evidence type="ECO:0000259" key="7">
    <source>
        <dbReference type="Pfam" id="PF00892"/>
    </source>
</evidence>
<feature type="transmembrane region" description="Helical" evidence="6">
    <location>
        <begin position="68"/>
        <end position="87"/>
    </location>
</feature>
<protein>
    <recommendedName>
        <fullName evidence="7">EamA domain-containing protein</fullName>
    </recommendedName>
</protein>
<dbReference type="SUPFAM" id="SSF103481">
    <property type="entry name" value="Multidrug resistance efflux transporter EmrE"/>
    <property type="match status" value="2"/>
</dbReference>
<feature type="domain" description="EamA" evidence="7">
    <location>
        <begin position="72"/>
        <end position="209"/>
    </location>
</feature>
<comment type="subcellular location">
    <subcellularLocation>
        <location evidence="1">Membrane</location>
        <topology evidence="1">Multi-pass membrane protein</topology>
    </subcellularLocation>
</comment>
<evidence type="ECO:0000313" key="9">
    <source>
        <dbReference type="Proteomes" id="UP000308730"/>
    </source>
</evidence>
<feature type="region of interest" description="Disordered" evidence="5">
    <location>
        <begin position="1"/>
        <end position="22"/>
    </location>
</feature>
<evidence type="ECO:0000256" key="2">
    <source>
        <dbReference type="ARBA" id="ARBA00022692"/>
    </source>
</evidence>
<feature type="compositionally biased region" description="Low complexity" evidence="5">
    <location>
        <begin position="1"/>
        <end position="20"/>
    </location>
</feature>
<accession>A0A4S4N1F5</accession>
<evidence type="ECO:0000313" key="8">
    <source>
        <dbReference type="EMBL" id="THH32744.1"/>
    </source>
</evidence>
<gene>
    <name evidence="8" type="ORF">EUX98_g1424</name>
</gene>
<keyword evidence="2 6" id="KW-0812">Transmembrane</keyword>
<feature type="transmembrane region" description="Helical" evidence="6">
    <location>
        <begin position="363"/>
        <end position="381"/>
    </location>
</feature>
<dbReference type="Gene3D" id="1.10.3730.20">
    <property type="match status" value="1"/>
</dbReference>
<feature type="compositionally biased region" description="Acidic residues" evidence="5">
    <location>
        <begin position="411"/>
        <end position="427"/>
    </location>
</feature>
<feature type="transmembrane region" description="Helical" evidence="6">
    <location>
        <begin position="308"/>
        <end position="328"/>
    </location>
</feature>
<evidence type="ECO:0000256" key="1">
    <source>
        <dbReference type="ARBA" id="ARBA00004141"/>
    </source>
</evidence>
<organism evidence="8 9">
    <name type="scientific">Antrodiella citrinella</name>
    <dbReference type="NCBI Taxonomy" id="2447956"/>
    <lineage>
        <taxon>Eukaryota</taxon>
        <taxon>Fungi</taxon>
        <taxon>Dikarya</taxon>
        <taxon>Basidiomycota</taxon>
        <taxon>Agaricomycotina</taxon>
        <taxon>Agaricomycetes</taxon>
        <taxon>Polyporales</taxon>
        <taxon>Steccherinaceae</taxon>
        <taxon>Antrodiella</taxon>
    </lineage>
</organism>
<proteinExistence type="predicted"/>
<evidence type="ECO:0000256" key="6">
    <source>
        <dbReference type="SAM" id="Phobius"/>
    </source>
</evidence>
<feature type="transmembrane region" description="Helical" evidence="6">
    <location>
        <begin position="107"/>
        <end position="125"/>
    </location>
</feature>
<feature type="transmembrane region" description="Helical" evidence="6">
    <location>
        <begin position="277"/>
        <end position="296"/>
    </location>
</feature>
<feature type="transmembrane region" description="Helical" evidence="6">
    <location>
        <begin position="169"/>
        <end position="186"/>
    </location>
</feature>
<dbReference type="Proteomes" id="UP000308730">
    <property type="component" value="Unassembled WGS sequence"/>
</dbReference>
<sequence>MSSTTSRSTYTAATPTSTTTFPDVPAALENTSFIPAPPLPPASPTPSSVASRWRRRLYKLRKRSAETISNNVGMLLIASSQAFFSLMNVSVKKLHSIDPPVPAFELIWVRMSITWICCVSYMAIMKVPDPFLGPKPVRWLLMLRGFVGFFGLFGVYYSLQYLSLSDATVLTFLAPMCTTVTGAIFLKEHVSWKQAIAGFCSLFGVVMIARPQFIFGPASLDEIEITYEGGELPIDVHIVTPTQRVTAVGVALIGVAGATGAYTTIRAIGKRAHPMHNLVSFSTLCVVVSTVAMLVMRTHIVIPNRWDWAVMLIMIGIFGFCAQILLTLGLQRETAGRGTMAVYVQIIFATAFEQAFFHTTPSVLSVIGTIIIMGSAIYVAVTKETGVARGTAATNSEDISLEEGLLAHGEDSEDDVEPKEEEVDIIVDADGRPTLPMSQTSKS</sequence>
<dbReference type="EMBL" id="SGPM01000016">
    <property type="protein sequence ID" value="THH32744.1"/>
    <property type="molecule type" value="Genomic_DNA"/>
</dbReference>
<feature type="transmembrane region" description="Helical" evidence="6">
    <location>
        <begin position="137"/>
        <end position="157"/>
    </location>
</feature>
<keyword evidence="9" id="KW-1185">Reference proteome</keyword>
<comment type="caution">
    <text evidence="8">The sequence shown here is derived from an EMBL/GenBank/DDBJ whole genome shotgun (WGS) entry which is preliminary data.</text>
</comment>
<keyword evidence="4 6" id="KW-0472">Membrane</keyword>
<evidence type="ECO:0000256" key="3">
    <source>
        <dbReference type="ARBA" id="ARBA00022989"/>
    </source>
</evidence>
<name>A0A4S4N1F5_9APHY</name>
<feature type="transmembrane region" description="Helical" evidence="6">
    <location>
        <begin position="340"/>
        <end position="357"/>
    </location>
</feature>
<feature type="domain" description="EamA" evidence="7">
    <location>
        <begin position="253"/>
        <end position="379"/>
    </location>
</feature>